<evidence type="ECO:0000256" key="3">
    <source>
        <dbReference type="ARBA" id="ARBA00022989"/>
    </source>
</evidence>
<evidence type="ECO:0000256" key="6">
    <source>
        <dbReference type="SAM" id="Phobius"/>
    </source>
</evidence>
<dbReference type="Pfam" id="PF05462">
    <property type="entry name" value="Dicty_CAR"/>
    <property type="match status" value="1"/>
</dbReference>
<feature type="transmembrane region" description="Helical" evidence="6">
    <location>
        <begin position="126"/>
        <end position="148"/>
    </location>
</feature>
<dbReference type="GO" id="GO:0005886">
    <property type="term" value="C:plasma membrane"/>
    <property type="evidence" value="ECO:0007669"/>
    <property type="project" value="TreeGrafter"/>
</dbReference>
<dbReference type="Proteomes" id="UP000785200">
    <property type="component" value="Unassembled WGS sequence"/>
</dbReference>
<keyword evidence="9" id="KW-1185">Reference proteome</keyword>
<sequence>MAVVFTSLDVLGSMQAVRSTVDTTSGFTSSSLDPLPNDIRHGMIAMGIIGLFSSVSTVALFSFITYRMVAWRKYYDHPIASNQIFVLIYNLLLADLQQALSFLFAFHWVAQNRLVGPTTACFAQGWLIQIGDVSSGLWVLSIGVHTFVNLVLQKSIPMKLFIALVIAIWAFCLILTAIGPITHRDDFFVPAGAWCWINSKHESARLYLHYVWIFLAEVGSVVIYTAVFFVLRGRLADVVVKQHSAGLSSSNQNGNEEFKGAGGLTTTTVVTTSATDAFQASRQRISKAARYMVVYPSAYVALTLPLAAGRVAAMTGRDVPTMYLAVAGSVIASCGFIDVILYISTRKALVRSSVGVKSDRRNTGNELAHSYSRRNGERDVIRMEGLQDAAKERGRPRMPTGTIVVSKSVMRSEDSFGTTAEMSPAISRSESLKSLVEKR</sequence>
<dbReference type="InterPro" id="IPR017981">
    <property type="entry name" value="GPCR_2-like_7TM"/>
</dbReference>
<dbReference type="GO" id="GO:0007189">
    <property type="term" value="P:adenylate cyclase-activating G protein-coupled receptor signaling pathway"/>
    <property type="evidence" value="ECO:0007669"/>
    <property type="project" value="TreeGrafter"/>
</dbReference>
<feature type="transmembrane region" description="Helical" evidence="6">
    <location>
        <begin position="210"/>
        <end position="231"/>
    </location>
</feature>
<evidence type="ECO:0000256" key="2">
    <source>
        <dbReference type="ARBA" id="ARBA00022692"/>
    </source>
</evidence>
<comment type="subcellular location">
    <subcellularLocation>
        <location evidence="1">Membrane</location>
        <topology evidence="1">Multi-pass membrane protein</topology>
    </subcellularLocation>
</comment>
<feature type="transmembrane region" description="Helical" evidence="6">
    <location>
        <begin position="84"/>
        <end position="106"/>
    </location>
</feature>
<dbReference type="SUPFAM" id="SSF81321">
    <property type="entry name" value="Family A G protein-coupled receptor-like"/>
    <property type="match status" value="1"/>
</dbReference>
<evidence type="ECO:0000313" key="8">
    <source>
        <dbReference type="EMBL" id="KAG0647198.1"/>
    </source>
</evidence>
<evidence type="ECO:0000259" key="7">
    <source>
        <dbReference type="PROSITE" id="PS50261"/>
    </source>
</evidence>
<reference evidence="8" key="1">
    <citation type="submission" date="2019-07" db="EMBL/GenBank/DDBJ databases">
        <title>Hyphodiscus hymeniophilus genome sequencing and assembly.</title>
        <authorList>
            <person name="Kramer G."/>
            <person name="Nodwell J."/>
        </authorList>
    </citation>
    <scope>NUCLEOTIDE SEQUENCE</scope>
    <source>
        <strain evidence="8">ATCC 34498</strain>
    </source>
</reference>
<dbReference type="AlphaFoldDB" id="A0A9P6VFY8"/>
<dbReference type="GO" id="GO:0007166">
    <property type="term" value="P:cell surface receptor signaling pathway"/>
    <property type="evidence" value="ECO:0007669"/>
    <property type="project" value="InterPro"/>
</dbReference>
<dbReference type="Gene3D" id="1.20.1070.10">
    <property type="entry name" value="Rhodopsin 7-helix transmembrane proteins"/>
    <property type="match status" value="1"/>
</dbReference>
<feature type="transmembrane region" description="Helical" evidence="6">
    <location>
        <begin position="43"/>
        <end position="64"/>
    </location>
</feature>
<proteinExistence type="predicted"/>
<keyword evidence="2 6" id="KW-0812">Transmembrane</keyword>
<accession>A0A9P6VFY8</accession>
<dbReference type="Pfam" id="PF11970">
    <property type="entry name" value="GPR_Gpa2_C"/>
    <property type="match status" value="1"/>
</dbReference>
<gene>
    <name evidence="8" type="ORF">D0Z07_7177</name>
</gene>
<evidence type="ECO:0000313" key="9">
    <source>
        <dbReference type="Proteomes" id="UP000785200"/>
    </source>
</evidence>
<feature type="region of interest" description="Disordered" evidence="5">
    <location>
        <begin position="414"/>
        <end position="439"/>
    </location>
</feature>
<feature type="transmembrane region" description="Helical" evidence="6">
    <location>
        <begin position="321"/>
        <end position="343"/>
    </location>
</feature>
<feature type="transmembrane region" description="Helical" evidence="6">
    <location>
        <begin position="291"/>
        <end position="309"/>
    </location>
</feature>
<dbReference type="GO" id="GO:0004930">
    <property type="term" value="F:G protein-coupled receptor activity"/>
    <property type="evidence" value="ECO:0007669"/>
    <property type="project" value="TreeGrafter"/>
</dbReference>
<dbReference type="EMBL" id="VNKQ01000013">
    <property type="protein sequence ID" value="KAG0647198.1"/>
    <property type="molecule type" value="Genomic_DNA"/>
</dbReference>
<comment type="caution">
    <text evidence="8">The sequence shown here is derived from an EMBL/GenBank/DDBJ whole genome shotgun (WGS) entry which is preliminary data.</text>
</comment>
<evidence type="ECO:0000256" key="4">
    <source>
        <dbReference type="ARBA" id="ARBA00023136"/>
    </source>
</evidence>
<dbReference type="PANTHER" id="PTHR23112:SF37">
    <property type="entry name" value="G PROTEIN-COUPLED RECEPTOR GPR1"/>
    <property type="match status" value="1"/>
</dbReference>
<name>A0A9P6VFY8_9HELO</name>
<evidence type="ECO:0000256" key="1">
    <source>
        <dbReference type="ARBA" id="ARBA00004141"/>
    </source>
</evidence>
<keyword evidence="4 6" id="KW-0472">Membrane</keyword>
<feature type="transmembrane region" description="Helical" evidence="6">
    <location>
        <begin position="160"/>
        <end position="181"/>
    </location>
</feature>
<protein>
    <recommendedName>
        <fullName evidence="7">G-protein coupled receptors family 2 profile 2 domain-containing protein</fullName>
    </recommendedName>
</protein>
<organism evidence="8 9">
    <name type="scientific">Hyphodiscus hymeniophilus</name>
    <dbReference type="NCBI Taxonomy" id="353542"/>
    <lineage>
        <taxon>Eukaryota</taxon>
        <taxon>Fungi</taxon>
        <taxon>Dikarya</taxon>
        <taxon>Ascomycota</taxon>
        <taxon>Pezizomycotina</taxon>
        <taxon>Leotiomycetes</taxon>
        <taxon>Helotiales</taxon>
        <taxon>Hyphodiscaceae</taxon>
        <taxon>Hyphodiscus</taxon>
    </lineage>
</organism>
<keyword evidence="3 6" id="KW-1133">Transmembrane helix</keyword>
<dbReference type="PANTHER" id="PTHR23112">
    <property type="entry name" value="G PROTEIN-COUPLED RECEPTOR 157-RELATED"/>
    <property type="match status" value="1"/>
</dbReference>
<feature type="domain" description="G-protein coupled receptors family 2 profile 2" evidence="7">
    <location>
        <begin position="43"/>
        <end position="230"/>
    </location>
</feature>
<feature type="compositionally biased region" description="Polar residues" evidence="5">
    <location>
        <begin position="415"/>
        <end position="429"/>
    </location>
</feature>
<dbReference type="PROSITE" id="PS50261">
    <property type="entry name" value="G_PROTEIN_RECEP_F2_4"/>
    <property type="match status" value="1"/>
</dbReference>
<dbReference type="InterPro" id="IPR022596">
    <property type="entry name" value="GPR1/2/3_C"/>
</dbReference>
<evidence type="ECO:0000256" key="5">
    <source>
        <dbReference type="SAM" id="MobiDB-lite"/>
    </source>
</evidence>
<dbReference type="OrthoDB" id="100006at2759"/>